<keyword evidence="3" id="KW-1185">Reference proteome</keyword>
<dbReference type="OrthoDB" id="1928087at2759"/>
<evidence type="ECO:0000313" key="3">
    <source>
        <dbReference type="Proteomes" id="UP000316759"/>
    </source>
</evidence>
<dbReference type="GO" id="GO:0032259">
    <property type="term" value="P:methylation"/>
    <property type="evidence" value="ECO:0007669"/>
    <property type="project" value="UniProtKB-KW"/>
</dbReference>
<gene>
    <name evidence="2" type="ORF">FGIG_01332</name>
</gene>
<dbReference type="Proteomes" id="UP000316759">
    <property type="component" value="Unassembled WGS sequence"/>
</dbReference>
<organism evidence="2 3">
    <name type="scientific">Fasciola gigantica</name>
    <name type="common">Giant liver fluke</name>
    <dbReference type="NCBI Taxonomy" id="46835"/>
    <lineage>
        <taxon>Eukaryota</taxon>
        <taxon>Metazoa</taxon>
        <taxon>Spiralia</taxon>
        <taxon>Lophotrochozoa</taxon>
        <taxon>Platyhelminthes</taxon>
        <taxon>Trematoda</taxon>
        <taxon>Digenea</taxon>
        <taxon>Plagiorchiida</taxon>
        <taxon>Echinostomata</taxon>
        <taxon>Echinostomatoidea</taxon>
        <taxon>Fasciolidae</taxon>
        <taxon>Fasciola</taxon>
    </lineage>
</organism>
<reference evidence="2 3" key="1">
    <citation type="submission" date="2019-04" db="EMBL/GenBank/DDBJ databases">
        <title>Annotation for the trematode Fasciola gigantica.</title>
        <authorList>
            <person name="Choi Y.-J."/>
        </authorList>
    </citation>
    <scope>NUCLEOTIDE SEQUENCE [LARGE SCALE GENOMIC DNA]</scope>
    <source>
        <strain evidence="2">Uganda_cow_1</strain>
    </source>
</reference>
<protein>
    <submittedName>
        <fullName evidence="2">Histone-lysine N-methyltransferase 2E</fullName>
    </submittedName>
</protein>
<dbReference type="GO" id="GO:0008168">
    <property type="term" value="F:methyltransferase activity"/>
    <property type="evidence" value="ECO:0007669"/>
    <property type="project" value="UniProtKB-KW"/>
</dbReference>
<dbReference type="EMBL" id="SUNJ01004647">
    <property type="protein sequence ID" value="TPP64243.1"/>
    <property type="molecule type" value="Genomic_DNA"/>
</dbReference>
<accession>A0A504YSL4</accession>
<dbReference type="STRING" id="46835.A0A504YSL4"/>
<name>A0A504YSL4_FASGI</name>
<comment type="caution">
    <text evidence="2">The sequence shown here is derived from an EMBL/GenBank/DDBJ whole genome shotgun (WGS) entry which is preliminary data.</text>
</comment>
<keyword evidence="2" id="KW-0808">Transferase</keyword>
<proteinExistence type="predicted"/>
<feature type="compositionally biased region" description="Polar residues" evidence="1">
    <location>
        <begin position="86"/>
        <end position="95"/>
    </location>
</feature>
<keyword evidence="2" id="KW-0489">Methyltransferase</keyword>
<feature type="region of interest" description="Disordered" evidence="1">
    <location>
        <begin position="54"/>
        <end position="115"/>
    </location>
</feature>
<evidence type="ECO:0000256" key="1">
    <source>
        <dbReference type="SAM" id="MobiDB-lite"/>
    </source>
</evidence>
<sequence>EEDFDAVYRDSSLSFGPTICSFGLKYNDHNYAVPSGLTPPSMAPHLMDVCRPRERCSPDPRSGEASACLEGNANTPYPSSSSSASTALQSVTDASASDPHLVTPSKDNVAGPWGRKDPCPGDVTSEIDSPGARSGKLAFQDLTEMRYEAELKVTQKLDWSFLTVISLRGFASYESIFHQWLCVSLMSSLTNSIFLFYVSFVCCYSNNHGVHTICYSGFVFCLMPSAS</sequence>
<feature type="non-terminal residue" evidence="2">
    <location>
        <position position="1"/>
    </location>
</feature>
<evidence type="ECO:0000313" key="2">
    <source>
        <dbReference type="EMBL" id="TPP64243.1"/>
    </source>
</evidence>
<dbReference type="AlphaFoldDB" id="A0A504YSL4"/>